<organism evidence="2 3">
    <name type="scientific">Planococcus dechangensis</name>
    <dbReference type="NCBI Taxonomy" id="1176255"/>
    <lineage>
        <taxon>Bacteria</taxon>
        <taxon>Bacillati</taxon>
        <taxon>Bacillota</taxon>
        <taxon>Bacilli</taxon>
        <taxon>Bacillales</taxon>
        <taxon>Caryophanaceae</taxon>
        <taxon>Planococcus</taxon>
    </lineage>
</organism>
<dbReference type="SUPFAM" id="SSF55811">
    <property type="entry name" value="Nudix"/>
    <property type="match status" value="1"/>
</dbReference>
<sequence length="208" mass="23538">MAIEKIAHVAESGALLGVASREDIHARGLWHNTFHCWVVTRELGRPLIHFQLRSSEKTDFPDLFDITAAGHIAADEAVEDGVREIEEELGLSLNLAELAPLGIIHDEISLPGFIDRERAHVYLYQATQLALEEYSLQQQEVAGVASAEFHAFFELCTKRVEHIHINGFYETPTGRKVFRKRIGLSDMVPHEAAYWEQVAIRIRKELMA</sequence>
<accession>A0ABV9M743</accession>
<evidence type="ECO:0000313" key="3">
    <source>
        <dbReference type="Proteomes" id="UP001595932"/>
    </source>
</evidence>
<reference evidence="3" key="1">
    <citation type="journal article" date="2019" name="Int. J. Syst. Evol. Microbiol.">
        <title>The Global Catalogue of Microorganisms (GCM) 10K type strain sequencing project: providing services to taxonomists for standard genome sequencing and annotation.</title>
        <authorList>
            <consortium name="The Broad Institute Genomics Platform"/>
            <consortium name="The Broad Institute Genome Sequencing Center for Infectious Disease"/>
            <person name="Wu L."/>
            <person name="Ma J."/>
        </authorList>
    </citation>
    <scope>NUCLEOTIDE SEQUENCE [LARGE SCALE GENOMIC DNA]</scope>
    <source>
        <strain evidence="3">CGMCC 1.12151</strain>
    </source>
</reference>
<evidence type="ECO:0000313" key="2">
    <source>
        <dbReference type="EMBL" id="MFC4711631.1"/>
    </source>
</evidence>
<comment type="caution">
    <text evidence="2">The sequence shown here is derived from an EMBL/GenBank/DDBJ whole genome shotgun (WGS) entry which is preliminary data.</text>
</comment>
<dbReference type="Pfam" id="PF00293">
    <property type="entry name" value="NUDIX"/>
    <property type="match status" value="1"/>
</dbReference>
<gene>
    <name evidence="2" type="ORF">ACFO5U_02090</name>
</gene>
<dbReference type="InterPro" id="IPR015797">
    <property type="entry name" value="NUDIX_hydrolase-like_dom_sf"/>
</dbReference>
<protein>
    <submittedName>
        <fullName evidence="2">NUDIX domain-containing protein</fullName>
    </submittedName>
</protein>
<dbReference type="PANTHER" id="PTHR10885">
    <property type="entry name" value="ISOPENTENYL-DIPHOSPHATE DELTA-ISOMERASE"/>
    <property type="match status" value="1"/>
</dbReference>
<dbReference type="InterPro" id="IPR000086">
    <property type="entry name" value="NUDIX_hydrolase_dom"/>
</dbReference>
<keyword evidence="3" id="KW-1185">Reference proteome</keyword>
<dbReference type="PANTHER" id="PTHR10885:SF0">
    <property type="entry name" value="ISOPENTENYL-DIPHOSPHATE DELTA-ISOMERASE"/>
    <property type="match status" value="1"/>
</dbReference>
<dbReference type="RefSeq" id="WP_377276254.1">
    <property type="nucleotide sequence ID" value="NZ_JBHSGL010000002.1"/>
</dbReference>
<feature type="domain" description="Nudix hydrolase" evidence="1">
    <location>
        <begin position="29"/>
        <end position="169"/>
    </location>
</feature>
<evidence type="ECO:0000259" key="1">
    <source>
        <dbReference type="PROSITE" id="PS51462"/>
    </source>
</evidence>
<dbReference type="Proteomes" id="UP001595932">
    <property type="component" value="Unassembled WGS sequence"/>
</dbReference>
<dbReference type="EMBL" id="JBHSGL010000002">
    <property type="protein sequence ID" value="MFC4711631.1"/>
    <property type="molecule type" value="Genomic_DNA"/>
</dbReference>
<dbReference type="Gene3D" id="3.90.79.10">
    <property type="entry name" value="Nucleoside Triphosphate Pyrophosphohydrolase"/>
    <property type="match status" value="1"/>
</dbReference>
<name>A0ABV9M743_9BACL</name>
<proteinExistence type="predicted"/>
<dbReference type="PROSITE" id="PS51462">
    <property type="entry name" value="NUDIX"/>
    <property type="match status" value="1"/>
</dbReference>
<dbReference type="CDD" id="cd04692">
    <property type="entry name" value="NUDIX_Hydrolase"/>
    <property type="match status" value="1"/>
</dbReference>